<comment type="caution">
    <text evidence="2">The sequence shown here is derived from an EMBL/GenBank/DDBJ whole genome shotgun (WGS) entry which is preliminary data.</text>
</comment>
<dbReference type="PANTHER" id="PTHR32329:SF4">
    <property type="entry name" value="ACTIVATOR OF 2-HYDROXYACYL-COA DEHYDRATASE"/>
    <property type="match status" value="1"/>
</dbReference>
<proteinExistence type="predicted"/>
<dbReference type="Proteomes" id="UP000757890">
    <property type="component" value="Unassembled WGS sequence"/>
</dbReference>
<feature type="domain" description="ATPase BadF/BadG/BcrA/BcrD type" evidence="1">
    <location>
        <begin position="7"/>
        <end position="254"/>
    </location>
</feature>
<dbReference type="PANTHER" id="PTHR32329">
    <property type="entry name" value="BIFUNCTIONAL PROTEIN [INCLUDES 2-HYDROXYACYL-COA DEHYDRATASE (N-TER) AND ITS ACTIVATOR DOMAIN (C_TERM)-RELATED"/>
    <property type="match status" value="1"/>
</dbReference>
<dbReference type="AlphaFoldDB" id="A0A930B994"/>
<accession>A0A930B994</accession>
<dbReference type="InterPro" id="IPR051805">
    <property type="entry name" value="Dehydratase_Activator_Redct"/>
</dbReference>
<dbReference type="Gene3D" id="3.30.420.40">
    <property type="match status" value="2"/>
</dbReference>
<gene>
    <name evidence="2" type="ORF">HXL70_09895</name>
</gene>
<protein>
    <submittedName>
        <fullName evidence="2">2-hydroxyglutaryl-CoA dehydratase</fullName>
    </submittedName>
</protein>
<name>A0A930B994_9FIRM</name>
<evidence type="ECO:0000259" key="1">
    <source>
        <dbReference type="Pfam" id="PF01869"/>
    </source>
</evidence>
<reference evidence="2" key="1">
    <citation type="submission" date="2020-04" db="EMBL/GenBank/DDBJ databases">
        <title>Deep metagenomics examines the oral microbiome during advanced dental caries in children, revealing novel taxa and co-occurrences with host molecules.</title>
        <authorList>
            <person name="Baker J.L."/>
            <person name="Morton J.T."/>
            <person name="Dinis M."/>
            <person name="Alvarez R."/>
            <person name="Tran N.C."/>
            <person name="Knight R."/>
            <person name="Edlund A."/>
        </authorList>
    </citation>
    <scope>NUCLEOTIDE SEQUENCE</scope>
    <source>
        <strain evidence="2">JCVI_32_bin.14</strain>
    </source>
</reference>
<dbReference type="InterPro" id="IPR002731">
    <property type="entry name" value="ATPase_BadF"/>
</dbReference>
<dbReference type="CDD" id="cd24034">
    <property type="entry name" value="ASKHA_NBD_O66634-like_rpt1"/>
    <property type="match status" value="1"/>
</dbReference>
<sequence>MRKHIHVGMDVGASAVKCIVLDTDGKILWRQYIHHDCRVMETVERVMTDLVAVYEGSEAFLCMTGQGGEDIAERFGVSFIPEIAAQTNYLSRFGRDVDAVIEIGGESAKITYLHPVVDQRVNRICAGGTGAFLDHMAKLLGTDTMGLNDLAGRGTKVYPVASRCGVFAKTDIQGLLNEGAEKADAALSLFHAVVAQVVSGLSHGRPIEGRVAFLGGPLTFLPILRKCFAEELSLDGDHAVLLPQSEYYLAFGAAISAEKSKSADLKNVKLHMEKERADSSSSVEMVEGLFSSPQEYEDFVKRHAAAAVRRYPLSEYT</sequence>
<feature type="non-terminal residue" evidence="2">
    <location>
        <position position="317"/>
    </location>
</feature>
<dbReference type="InterPro" id="IPR043129">
    <property type="entry name" value="ATPase_NBD"/>
</dbReference>
<organism evidence="2 3">
    <name type="scientific">Dialister invisus</name>
    <dbReference type="NCBI Taxonomy" id="218538"/>
    <lineage>
        <taxon>Bacteria</taxon>
        <taxon>Bacillati</taxon>
        <taxon>Bacillota</taxon>
        <taxon>Negativicutes</taxon>
        <taxon>Veillonellales</taxon>
        <taxon>Veillonellaceae</taxon>
        <taxon>Dialister</taxon>
    </lineage>
</organism>
<evidence type="ECO:0000313" key="2">
    <source>
        <dbReference type="EMBL" id="MBF1130331.1"/>
    </source>
</evidence>
<dbReference type="SUPFAM" id="SSF53067">
    <property type="entry name" value="Actin-like ATPase domain"/>
    <property type="match status" value="1"/>
</dbReference>
<evidence type="ECO:0000313" key="3">
    <source>
        <dbReference type="Proteomes" id="UP000757890"/>
    </source>
</evidence>
<dbReference type="EMBL" id="JABZMK010000175">
    <property type="protein sequence ID" value="MBF1130331.1"/>
    <property type="molecule type" value="Genomic_DNA"/>
</dbReference>
<dbReference type="Pfam" id="PF01869">
    <property type="entry name" value="BcrAD_BadFG"/>
    <property type="match status" value="1"/>
</dbReference>